<evidence type="ECO:0000256" key="1">
    <source>
        <dbReference type="ARBA" id="ARBA00012444"/>
    </source>
</evidence>
<dbReference type="Gene3D" id="1.10.510.10">
    <property type="entry name" value="Transferase(Phosphotransferase) domain 1"/>
    <property type="match status" value="1"/>
</dbReference>
<keyword evidence="4 9" id="KW-0547">Nucleotide-binding</keyword>
<feature type="binding site" evidence="9">
    <location>
        <position position="169"/>
    </location>
    <ligand>
        <name>ATP</name>
        <dbReference type="ChEBI" id="CHEBI:30616"/>
    </ligand>
</feature>
<evidence type="ECO:0000259" key="13">
    <source>
        <dbReference type="PROSITE" id="PS51285"/>
    </source>
</evidence>
<evidence type="ECO:0000256" key="4">
    <source>
        <dbReference type="ARBA" id="ARBA00022741"/>
    </source>
</evidence>
<dbReference type="InterPro" id="IPR008271">
    <property type="entry name" value="Ser/Thr_kinase_AS"/>
</dbReference>
<keyword evidence="6 9" id="KW-0067">ATP-binding</keyword>
<dbReference type="InterPro" id="IPR011009">
    <property type="entry name" value="Kinase-like_dom_sf"/>
</dbReference>
<dbReference type="InterPro" id="IPR000961">
    <property type="entry name" value="AGC-kinase_C"/>
</dbReference>
<gene>
    <name evidence="14" type="ORF">JMJ35_004258</name>
</gene>
<dbReference type="PANTHER" id="PTHR24353:SF37">
    <property type="entry name" value="CAMP-DEPENDENT PROTEIN KINASE CATALYTIC SUBUNIT PRKX"/>
    <property type="match status" value="1"/>
</dbReference>
<dbReference type="InterPro" id="IPR000719">
    <property type="entry name" value="Prot_kinase_dom"/>
</dbReference>
<dbReference type="PROSITE" id="PS50011">
    <property type="entry name" value="PROTEIN_KINASE_DOM"/>
    <property type="match status" value="1"/>
</dbReference>
<dbReference type="EMBL" id="JAFEKC020000008">
    <property type="protein sequence ID" value="KAK0513272.1"/>
    <property type="molecule type" value="Genomic_DNA"/>
</dbReference>
<evidence type="ECO:0000256" key="3">
    <source>
        <dbReference type="ARBA" id="ARBA00022679"/>
    </source>
</evidence>
<dbReference type="FunFam" id="1.10.510.10:FF:000005">
    <property type="entry name" value="cAMP-dependent protein kinase catalytic subunit alpha"/>
    <property type="match status" value="1"/>
</dbReference>
<evidence type="ECO:0000256" key="5">
    <source>
        <dbReference type="ARBA" id="ARBA00022777"/>
    </source>
</evidence>
<feature type="domain" description="Protein kinase" evidence="12">
    <location>
        <begin position="136"/>
        <end position="401"/>
    </location>
</feature>
<dbReference type="GO" id="GO:0004691">
    <property type="term" value="F:cAMP-dependent protein kinase activity"/>
    <property type="evidence" value="ECO:0007669"/>
    <property type="project" value="UniProtKB-EC"/>
</dbReference>
<comment type="catalytic activity">
    <reaction evidence="8">
        <text>L-seryl-[protein] + ATP = O-phospho-L-seryl-[protein] + ADP + H(+)</text>
        <dbReference type="Rhea" id="RHEA:17989"/>
        <dbReference type="Rhea" id="RHEA-COMP:9863"/>
        <dbReference type="Rhea" id="RHEA-COMP:11604"/>
        <dbReference type="ChEBI" id="CHEBI:15378"/>
        <dbReference type="ChEBI" id="CHEBI:29999"/>
        <dbReference type="ChEBI" id="CHEBI:30616"/>
        <dbReference type="ChEBI" id="CHEBI:83421"/>
        <dbReference type="ChEBI" id="CHEBI:456216"/>
        <dbReference type="EC" id="2.7.11.11"/>
    </reaction>
</comment>
<dbReference type="GO" id="GO:0005952">
    <property type="term" value="C:cAMP-dependent protein kinase complex"/>
    <property type="evidence" value="ECO:0007669"/>
    <property type="project" value="TreeGrafter"/>
</dbReference>
<comment type="caution">
    <text evidence="14">The sequence shown here is derived from an EMBL/GenBank/DDBJ whole genome shotgun (WGS) entry which is preliminary data.</text>
</comment>
<dbReference type="AlphaFoldDB" id="A0AA39R1N9"/>
<accession>A0AA39R1N9</accession>
<name>A0AA39R1N9_9LECA</name>
<feature type="region of interest" description="Disordered" evidence="11">
    <location>
        <begin position="420"/>
        <end position="446"/>
    </location>
</feature>
<evidence type="ECO:0000256" key="7">
    <source>
        <dbReference type="ARBA" id="ARBA00047292"/>
    </source>
</evidence>
<dbReference type="CDD" id="cd05580">
    <property type="entry name" value="STKc_PKA_like"/>
    <property type="match status" value="1"/>
</dbReference>
<evidence type="ECO:0000256" key="8">
    <source>
        <dbReference type="ARBA" id="ARBA00047454"/>
    </source>
</evidence>
<dbReference type="Proteomes" id="UP001166286">
    <property type="component" value="Unassembled WGS sequence"/>
</dbReference>
<evidence type="ECO:0000313" key="15">
    <source>
        <dbReference type="Proteomes" id="UP001166286"/>
    </source>
</evidence>
<dbReference type="Pfam" id="PF00069">
    <property type="entry name" value="Pkinase"/>
    <property type="match status" value="1"/>
</dbReference>
<feature type="domain" description="AGC-kinase C-terminal" evidence="13">
    <location>
        <begin position="402"/>
        <end position="459"/>
    </location>
</feature>
<reference evidence="14" key="1">
    <citation type="submission" date="2023-03" db="EMBL/GenBank/DDBJ databases">
        <title>Complete genome of Cladonia borealis.</title>
        <authorList>
            <person name="Park H."/>
        </authorList>
    </citation>
    <scope>NUCLEOTIDE SEQUENCE</scope>
    <source>
        <strain evidence="14">ANT050790</strain>
    </source>
</reference>
<keyword evidence="2 10" id="KW-0723">Serine/threonine-protein kinase</keyword>
<comment type="catalytic activity">
    <reaction evidence="7">
        <text>L-threonyl-[protein] + ATP = O-phospho-L-threonyl-[protein] + ADP + H(+)</text>
        <dbReference type="Rhea" id="RHEA:46608"/>
        <dbReference type="Rhea" id="RHEA-COMP:11060"/>
        <dbReference type="Rhea" id="RHEA-COMP:11605"/>
        <dbReference type="ChEBI" id="CHEBI:15378"/>
        <dbReference type="ChEBI" id="CHEBI:30013"/>
        <dbReference type="ChEBI" id="CHEBI:30616"/>
        <dbReference type="ChEBI" id="CHEBI:61977"/>
        <dbReference type="ChEBI" id="CHEBI:456216"/>
        <dbReference type="EC" id="2.7.11.11"/>
    </reaction>
</comment>
<proteinExistence type="inferred from homology"/>
<sequence>MAMLGQPSGSFPLRPPSNRSLTQGCRSAAVLPPEAVANLENSPSILPRRLSLQRVKMATAKFKSHFHAPHGHHLFRSNSSNSVYDKPIDEEERQKEKDFIACFECNGEPSEPSEIAESPRNKEVGAPSKQLRVRDFELIKTIGTGTFARVWLSCLAGSSKEGQKCFALKILKKVDIIRLKQIEHIKNERNALAAVAGHPFITTMITSFSDRDNVYMLLDFCPGGEVFTYLRRAHQFEEDIARFYAAEIVLILEFLHDVKGIAYRDLKPENILIDAEGHVKLVDFGFAKQIQNQETYTLCGTPEYLAPEVIRSSGHGTAVDWWAFGILIYEFLVGQPPFWSQSPMKIYEMIVEGKIKYPSTISSEARDLISGLCTVNPSQRLGNISKGGASGTACVKNHPFFKTIDWDALYHRKNKGPIIPKVKHPADASNFDNYDPPSDSKSEYTKDLAQKYDHEFKDF</sequence>
<evidence type="ECO:0000259" key="12">
    <source>
        <dbReference type="PROSITE" id="PS50011"/>
    </source>
</evidence>
<evidence type="ECO:0000256" key="6">
    <source>
        <dbReference type="ARBA" id="ARBA00022840"/>
    </source>
</evidence>
<evidence type="ECO:0000256" key="9">
    <source>
        <dbReference type="PROSITE-ProRule" id="PRU10141"/>
    </source>
</evidence>
<dbReference type="PANTHER" id="PTHR24353">
    <property type="entry name" value="CYCLIC NUCLEOTIDE-DEPENDENT PROTEIN KINASE"/>
    <property type="match status" value="1"/>
</dbReference>
<dbReference type="EC" id="2.7.11.11" evidence="1"/>
<dbReference type="SUPFAM" id="SSF56112">
    <property type="entry name" value="Protein kinase-like (PK-like)"/>
    <property type="match status" value="1"/>
</dbReference>
<keyword evidence="15" id="KW-1185">Reference proteome</keyword>
<evidence type="ECO:0000313" key="14">
    <source>
        <dbReference type="EMBL" id="KAK0513272.1"/>
    </source>
</evidence>
<evidence type="ECO:0000256" key="10">
    <source>
        <dbReference type="RuleBase" id="RU000304"/>
    </source>
</evidence>
<dbReference type="GO" id="GO:0005829">
    <property type="term" value="C:cytosol"/>
    <property type="evidence" value="ECO:0007669"/>
    <property type="project" value="TreeGrafter"/>
</dbReference>
<feature type="region of interest" description="Disordered" evidence="11">
    <location>
        <begin position="1"/>
        <end position="23"/>
    </location>
</feature>
<dbReference type="PROSITE" id="PS00107">
    <property type="entry name" value="PROTEIN_KINASE_ATP"/>
    <property type="match status" value="1"/>
</dbReference>
<dbReference type="SMART" id="SM00133">
    <property type="entry name" value="S_TK_X"/>
    <property type="match status" value="1"/>
</dbReference>
<keyword evidence="5" id="KW-0418">Kinase</keyword>
<dbReference type="SMART" id="SM00220">
    <property type="entry name" value="S_TKc"/>
    <property type="match status" value="1"/>
</dbReference>
<protein>
    <recommendedName>
        <fullName evidence="1">cAMP-dependent protein kinase</fullName>
        <ecNumber evidence="1">2.7.11.11</ecNumber>
    </recommendedName>
</protein>
<comment type="similarity">
    <text evidence="10">Belongs to the protein kinase superfamily.</text>
</comment>
<dbReference type="Gene3D" id="3.30.200.20">
    <property type="entry name" value="Phosphorylase Kinase, domain 1"/>
    <property type="match status" value="1"/>
</dbReference>
<dbReference type="PROSITE" id="PS00108">
    <property type="entry name" value="PROTEIN_KINASE_ST"/>
    <property type="match status" value="1"/>
</dbReference>
<dbReference type="InterPro" id="IPR017441">
    <property type="entry name" value="Protein_kinase_ATP_BS"/>
</dbReference>
<evidence type="ECO:0000256" key="2">
    <source>
        <dbReference type="ARBA" id="ARBA00022527"/>
    </source>
</evidence>
<dbReference type="GO" id="GO:0005524">
    <property type="term" value="F:ATP binding"/>
    <property type="evidence" value="ECO:0007669"/>
    <property type="project" value="UniProtKB-UniRule"/>
</dbReference>
<organism evidence="14 15">
    <name type="scientific">Cladonia borealis</name>
    <dbReference type="NCBI Taxonomy" id="184061"/>
    <lineage>
        <taxon>Eukaryota</taxon>
        <taxon>Fungi</taxon>
        <taxon>Dikarya</taxon>
        <taxon>Ascomycota</taxon>
        <taxon>Pezizomycotina</taxon>
        <taxon>Lecanoromycetes</taxon>
        <taxon>OSLEUM clade</taxon>
        <taxon>Lecanoromycetidae</taxon>
        <taxon>Lecanorales</taxon>
        <taxon>Lecanorineae</taxon>
        <taxon>Cladoniaceae</taxon>
        <taxon>Cladonia</taxon>
    </lineage>
</organism>
<keyword evidence="3" id="KW-0808">Transferase</keyword>
<dbReference type="PROSITE" id="PS51285">
    <property type="entry name" value="AGC_KINASE_CTER"/>
    <property type="match status" value="1"/>
</dbReference>
<evidence type="ECO:0000256" key="11">
    <source>
        <dbReference type="SAM" id="MobiDB-lite"/>
    </source>
</evidence>